<keyword evidence="3" id="KW-1185">Reference proteome</keyword>
<gene>
    <name evidence="2" type="ORF">PFRI_27500</name>
</gene>
<dbReference type="Proteomes" id="UP000184514">
    <property type="component" value="Unassembled WGS sequence"/>
</dbReference>
<comment type="caution">
    <text evidence="2">The sequence shown here is derived from an EMBL/GenBank/DDBJ whole genome shotgun (WGS) entry which is preliminary data.</text>
</comment>
<feature type="transmembrane region" description="Helical" evidence="1">
    <location>
        <begin position="21"/>
        <end position="39"/>
    </location>
</feature>
<evidence type="ECO:0000313" key="3">
    <source>
        <dbReference type="Proteomes" id="UP000184514"/>
    </source>
</evidence>
<dbReference type="RefSeq" id="WP_111445382.1">
    <property type="nucleotide sequence ID" value="NZ_MLCB01000159.1"/>
</dbReference>
<reference evidence="2 3" key="1">
    <citation type="submission" date="2016-10" db="EMBL/GenBank/DDBJ databases">
        <title>Genome sequence of Planktotalea frisia SH6-1.</title>
        <authorList>
            <person name="Poehlein A."/>
            <person name="Bakenhus I."/>
            <person name="Voget S."/>
            <person name="Brinkhoff T."/>
            <person name="Simon M."/>
        </authorList>
    </citation>
    <scope>NUCLEOTIDE SEQUENCE [LARGE SCALE GENOMIC DNA]</scope>
    <source>
        <strain evidence="2 3">SH6-1</strain>
    </source>
</reference>
<name>A0A1L9NUJ8_9RHOB</name>
<keyword evidence="1" id="KW-0812">Transmembrane</keyword>
<dbReference type="OrthoDB" id="7210524at2"/>
<dbReference type="AlphaFoldDB" id="A0A1L9NUJ8"/>
<feature type="transmembrane region" description="Helical" evidence="1">
    <location>
        <begin position="129"/>
        <end position="148"/>
    </location>
</feature>
<accession>A0A1L9NUJ8</accession>
<dbReference type="STRING" id="696762.PFRI_27500"/>
<sequence>MTQVLNRLFPSVFDNNFPGQPIALWVFYALTVLTLWRSWHHLTAPDGGAQSIATIPLDSYPAGAAATVIGIFALWGLSQLVIGLLYLMAAIRYRSLIPLFYLLMIAEYAVRMLIGGFKPVETAGTAPGAVGNLPLMALAAVMLVLCLIPRKSN</sequence>
<organism evidence="2 3">
    <name type="scientific">Planktotalea frisia</name>
    <dbReference type="NCBI Taxonomy" id="696762"/>
    <lineage>
        <taxon>Bacteria</taxon>
        <taxon>Pseudomonadati</taxon>
        <taxon>Pseudomonadota</taxon>
        <taxon>Alphaproteobacteria</taxon>
        <taxon>Rhodobacterales</taxon>
        <taxon>Paracoccaceae</taxon>
        <taxon>Planktotalea</taxon>
    </lineage>
</organism>
<keyword evidence="1" id="KW-0472">Membrane</keyword>
<feature type="transmembrane region" description="Helical" evidence="1">
    <location>
        <begin position="99"/>
        <end position="117"/>
    </location>
</feature>
<feature type="transmembrane region" description="Helical" evidence="1">
    <location>
        <begin position="59"/>
        <end position="87"/>
    </location>
</feature>
<keyword evidence="1" id="KW-1133">Transmembrane helix</keyword>
<dbReference type="EMBL" id="MLCB01000159">
    <property type="protein sequence ID" value="OJI92975.1"/>
    <property type="molecule type" value="Genomic_DNA"/>
</dbReference>
<evidence type="ECO:0000256" key="1">
    <source>
        <dbReference type="SAM" id="Phobius"/>
    </source>
</evidence>
<evidence type="ECO:0000313" key="2">
    <source>
        <dbReference type="EMBL" id="OJI92975.1"/>
    </source>
</evidence>
<protein>
    <submittedName>
        <fullName evidence="2">Uncharacterized protein</fullName>
    </submittedName>
</protein>
<proteinExistence type="predicted"/>